<protein>
    <submittedName>
        <fullName evidence="4">Glycosyltransferase involved in cell wall bisynthesis</fullName>
    </submittedName>
</protein>
<dbReference type="PANTHER" id="PTHR22916:SF51">
    <property type="entry name" value="GLYCOSYLTRANSFERASE EPSH-RELATED"/>
    <property type="match status" value="1"/>
</dbReference>
<evidence type="ECO:0000313" key="4">
    <source>
        <dbReference type="EMBL" id="SJZ37233.1"/>
    </source>
</evidence>
<keyword evidence="2 4" id="KW-0808">Transferase</keyword>
<reference evidence="4 5" key="1">
    <citation type="submission" date="2017-02" db="EMBL/GenBank/DDBJ databases">
        <authorList>
            <person name="Peterson S.W."/>
        </authorList>
    </citation>
    <scope>NUCLEOTIDE SEQUENCE [LARGE SCALE GENOMIC DNA]</scope>
    <source>
        <strain evidence="4 5">ATCC 51222</strain>
    </source>
</reference>
<gene>
    <name evidence="4" type="ORF">SAMN02745114_00295</name>
</gene>
<dbReference type="InterPro" id="IPR001173">
    <property type="entry name" value="Glyco_trans_2-like"/>
</dbReference>
<dbReference type="RefSeq" id="WP_078767796.1">
    <property type="nucleotide sequence ID" value="NZ_FUWW01000002.1"/>
</dbReference>
<dbReference type="OrthoDB" id="1771649at2"/>
<dbReference type="Pfam" id="PF00535">
    <property type="entry name" value="Glycos_transf_2"/>
    <property type="match status" value="1"/>
</dbReference>
<evidence type="ECO:0000256" key="1">
    <source>
        <dbReference type="ARBA" id="ARBA00022676"/>
    </source>
</evidence>
<feature type="domain" description="Glycosyltransferase 2-like" evidence="3">
    <location>
        <begin position="5"/>
        <end position="146"/>
    </location>
</feature>
<dbReference type="Gene3D" id="3.90.550.10">
    <property type="entry name" value="Spore Coat Polysaccharide Biosynthesis Protein SpsA, Chain A"/>
    <property type="match status" value="1"/>
</dbReference>
<sequence>MDKVSIVVPIYNTEKYLDECIESIINQTYKNLEIILVNDGSKDKSPQICNEWAIKDNRIIVIHKLNEGAGISRNRGIEISTGNYILFVDSDDYIAPTLVEKCLNAISKSPSAMVMFGTTNINECGEIINKQTHYTNKYIFERDEIQKELLPELLFSKNLQTQDIRIYTCMANFYSLDIIKKTNWKFKSEKEYLSEDLFSIISLIPYITKFVIIDEPLYYYRHGHESLSSSSRLNDYEMIKKFYKQCIELCEKYNFNGNVQKSMSEPYLSFTITCLKSKIRQKKPFTEKYKEINAILKDELLHKLLNERKLREEKISRHLLFAAIKSKNYLLTWLLIYLQAHKD</sequence>
<keyword evidence="1" id="KW-0328">Glycosyltransferase</keyword>
<dbReference type="GO" id="GO:0016757">
    <property type="term" value="F:glycosyltransferase activity"/>
    <property type="evidence" value="ECO:0007669"/>
    <property type="project" value="UniProtKB-KW"/>
</dbReference>
<dbReference type="CDD" id="cd00761">
    <property type="entry name" value="Glyco_tranf_GTA_type"/>
    <property type="match status" value="1"/>
</dbReference>
<dbReference type="STRING" id="290054.SAMN02745114_00295"/>
<organism evidence="4 5">
    <name type="scientific">Eubacterium coprostanoligenes</name>
    <dbReference type="NCBI Taxonomy" id="290054"/>
    <lineage>
        <taxon>Bacteria</taxon>
        <taxon>Bacillati</taxon>
        <taxon>Bacillota</taxon>
        <taxon>Clostridia</taxon>
        <taxon>Eubacteriales</taxon>
        <taxon>Eubacteriaceae</taxon>
        <taxon>Eubacterium</taxon>
    </lineage>
</organism>
<keyword evidence="5" id="KW-1185">Reference proteome</keyword>
<proteinExistence type="predicted"/>
<name>A0A1T4K4F9_9FIRM</name>
<evidence type="ECO:0000259" key="3">
    <source>
        <dbReference type="Pfam" id="PF00535"/>
    </source>
</evidence>
<dbReference type="AlphaFoldDB" id="A0A1T4K4F9"/>
<evidence type="ECO:0000313" key="5">
    <source>
        <dbReference type="Proteomes" id="UP000190657"/>
    </source>
</evidence>
<dbReference type="InterPro" id="IPR029044">
    <property type="entry name" value="Nucleotide-diphossugar_trans"/>
</dbReference>
<dbReference type="SUPFAM" id="SSF53448">
    <property type="entry name" value="Nucleotide-diphospho-sugar transferases"/>
    <property type="match status" value="1"/>
</dbReference>
<dbReference type="PANTHER" id="PTHR22916">
    <property type="entry name" value="GLYCOSYLTRANSFERASE"/>
    <property type="match status" value="1"/>
</dbReference>
<evidence type="ECO:0000256" key="2">
    <source>
        <dbReference type="ARBA" id="ARBA00022679"/>
    </source>
</evidence>
<dbReference type="EMBL" id="FUWW01000002">
    <property type="protein sequence ID" value="SJZ37233.1"/>
    <property type="molecule type" value="Genomic_DNA"/>
</dbReference>
<dbReference type="Proteomes" id="UP000190657">
    <property type="component" value="Unassembled WGS sequence"/>
</dbReference>
<accession>A0A1T4K4F9</accession>